<gene>
    <name evidence="1" type="ORF">CFP56_005201</name>
</gene>
<dbReference type="GO" id="GO:0030687">
    <property type="term" value="C:preribosome, large subunit precursor"/>
    <property type="evidence" value="ECO:0007669"/>
    <property type="project" value="TreeGrafter"/>
</dbReference>
<keyword evidence="2" id="KW-1185">Reference proteome</keyword>
<dbReference type="GO" id="GO:0005730">
    <property type="term" value="C:nucleolus"/>
    <property type="evidence" value="ECO:0007669"/>
    <property type="project" value="InterPro"/>
</dbReference>
<dbReference type="AlphaFoldDB" id="A0AAW0LAK8"/>
<dbReference type="GO" id="GO:0042273">
    <property type="term" value="P:ribosomal large subunit biogenesis"/>
    <property type="evidence" value="ECO:0007669"/>
    <property type="project" value="InterPro"/>
</dbReference>
<protein>
    <submittedName>
        <fullName evidence="1">Uncharacterized protein</fullName>
    </submittedName>
</protein>
<organism evidence="1 2">
    <name type="scientific">Quercus suber</name>
    <name type="common">Cork oak</name>
    <dbReference type="NCBI Taxonomy" id="58331"/>
    <lineage>
        <taxon>Eukaryota</taxon>
        <taxon>Viridiplantae</taxon>
        <taxon>Streptophyta</taxon>
        <taxon>Embryophyta</taxon>
        <taxon>Tracheophyta</taxon>
        <taxon>Spermatophyta</taxon>
        <taxon>Magnoliopsida</taxon>
        <taxon>eudicotyledons</taxon>
        <taxon>Gunneridae</taxon>
        <taxon>Pentapetalae</taxon>
        <taxon>rosids</taxon>
        <taxon>fabids</taxon>
        <taxon>Fagales</taxon>
        <taxon>Fagaceae</taxon>
        <taxon>Quercus</taxon>
    </lineage>
</organism>
<accession>A0AAW0LAK8</accession>
<dbReference type="InterPro" id="IPR037379">
    <property type="entry name" value="WDR74/Nsa1"/>
</dbReference>
<name>A0AAW0LAK8_QUESU</name>
<dbReference type="PANTHER" id="PTHR16038:SF4">
    <property type="entry name" value="WD REPEAT-CONTAINING PROTEIN 74"/>
    <property type="match status" value="1"/>
</dbReference>
<dbReference type="EMBL" id="PKMF04000129">
    <property type="protein sequence ID" value="KAK7848310.1"/>
    <property type="molecule type" value="Genomic_DNA"/>
</dbReference>
<dbReference type="Proteomes" id="UP000237347">
    <property type="component" value="Unassembled WGS sequence"/>
</dbReference>
<comment type="caution">
    <text evidence="1">The sequence shown here is derived from an EMBL/GenBank/DDBJ whole genome shotgun (WGS) entry which is preliminary data.</text>
</comment>
<dbReference type="PANTHER" id="PTHR16038">
    <property type="entry name" value="NOP SEVEN ASSOCIATED PROTEIN 1"/>
    <property type="match status" value="1"/>
</dbReference>
<reference evidence="1 2" key="1">
    <citation type="journal article" date="2018" name="Sci. Data">
        <title>The draft genome sequence of cork oak.</title>
        <authorList>
            <person name="Ramos A.M."/>
            <person name="Usie A."/>
            <person name="Barbosa P."/>
            <person name="Barros P.M."/>
            <person name="Capote T."/>
            <person name="Chaves I."/>
            <person name="Simoes F."/>
            <person name="Abreu I."/>
            <person name="Carrasquinho I."/>
            <person name="Faro C."/>
            <person name="Guimaraes J.B."/>
            <person name="Mendonca D."/>
            <person name="Nobrega F."/>
            <person name="Rodrigues L."/>
            <person name="Saibo N.J.M."/>
            <person name="Varela M.C."/>
            <person name="Egas C."/>
            <person name="Matos J."/>
            <person name="Miguel C.M."/>
            <person name="Oliveira M.M."/>
            <person name="Ricardo C.P."/>
            <person name="Goncalves S."/>
        </authorList>
    </citation>
    <scope>NUCLEOTIDE SEQUENCE [LARGE SCALE GENOMIC DNA]</scope>
    <source>
        <strain evidence="2">cv. HL8</strain>
    </source>
</reference>
<evidence type="ECO:0000313" key="2">
    <source>
        <dbReference type="Proteomes" id="UP000237347"/>
    </source>
</evidence>
<feature type="non-terminal residue" evidence="1">
    <location>
        <position position="1"/>
    </location>
</feature>
<sequence length="124" mass="13743">PPKTSLDLITPTWFTSSTFLSKDDHRKIVASTNSISFYLVQPPKTSLDLITPTWFTSSTFLSKDDHRKIVASTNSIRPIISFDFWETPIKAIAEDLNGYTVYVGNGCGDLASVDMRTGDCSSIM</sequence>
<evidence type="ECO:0000313" key="1">
    <source>
        <dbReference type="EMBL" id="KAK7848310.1"/>
    </source>
</evidence>
<proteinExistence type="predicted"/>